<sequence length="383" mass="44373">MEVQRWHPLRPTHPALCHKIVNSPNPSEGSCTFPDGSKARLILLGDEMPPERVFLSQKDWWPTAITPAVRQKLLQRFLSEHYLLPSILAVLVALMSELYTTTYVPASESPTGSLQRRIRLKFHNSPIADFGIVKGWADVKSQDKFAYYSVKDGTFFKGQDPTEEHYWMYFTTASGEDFILDCGMFAFNFCMMVEAEPHYTRHHLPPMMSKYAPAYFRDREHKHNAPKIQYEKERFSVLRDPRLIEAVRRSGRSFECYAVTRICAFMERVAGRKCTDIEKDLVINWTPDSCGVIRGNLQRQEHLNFPAEPKLGIQTDPGEMDDKMPPDEDEAWLKYMRKWNRKQRKGEIDHVQLAEAFRAWGLKSREEKLGLVKGKNKNTPSKA</sequence>
<accession>A0A4Q2DGF5</accession>
<dbReference type="Proteomes" id="UP000290288">
    <property type="component" value="Unassembled WGS sequence"/>
</dbReference>
<dbReference type="OrthoDB" id="341421at2759"/>
<dbReference type="EMBL" id="SDEE01000328">
    <property type="protein sequence ID" value="RXW17605.1"/>
    <property type="molecule type" value="Genomic_DNA"/>
</dbReference>
<proteinExistence type="predicted"/>
<organism evidence="1 2">
    <name type="scientific">Candolleomyces aberdarensis</name>
    <dbReference type="NCBI Taxonomy" id="2316362"/>
    <lineage>
        <taxon>Eukaryota</taxon>
        <taxon>Fungi</taxon>
        <taxon>Dikarya</taxon>
        <taxon>Basidiomycota</taxon>
        <taxon>Agaricomycotina</taxon>
        <taxon>Agaricomycetes</taxon>
        <taxon>Agaricomycetidae</taxon>
        <taxon>Agaricales</taxon>
        <taxon>Agaricineae</taxon>
        <taxon>Psathyrellaceae</taxon>
        <taxon>Candolleomyces</taxon>
    </lineage>
</organism>
<gene>
    <name evidence="1" type="ORF">EST38_g8255</name>
</gene>
<evidence type="ECO:0000313" key="1">
    <source>
        <dbReference type="EMBL" id="RXW17605.1"/>
    </source>
</evidence>
<comment type="caution">
    <text evidence="1">The sequence shown here is derived from an EMBL/GenBank/DDBJ whole genome shotgun (WGS) entry which is preliminary data.</text>
</comment>
<protein>
    <submittedName>
        <fullName evidence="1">Uncharacterized protein</fullName>
    </submittedName>
</protein>
<dbReference type="AlphaFoldDB" id="A0A4Q2DGF5"/>
<name>A0A4Q2DGF5_9AGAR</name>
<keyword evidence="2" id="KW-1185">Reference proteome</keyword>
<reference evidence="1 2" key="1">
    <citation type="submission" date="2019-01" db="EMBL/GenBank/DDBJ databases">
        <title>Draft genome sequence of Psathyrella aberdarensis IHI B618.</title>
        <authorList>
            <person name="Buettner E."/>
            <person name="Kellner H."/>
        </authorList>
    </citation>
    <scope>NUCLEOTIDE SEQUENCE [LARGE SCALE GENOMIC DNA]</scope>
    <source>
        <strain evidence="1 2">IHI B618</strain>
    </source>
</reference>
<evidence type="ECO:0000313" key="2">
    <source>
        <dbReference type="Proteomes" id="UP000290288"/>
    </source>
</evidence>
<dbReference type="STRING" id="2316362.A0A4Q2DGF5"/>